<dbReference type="PANTHER" id="PTHR44196:SF1">
    <property type="entry name" value="DEHYDROGENASE_REDUCTASE SDR FAMILY MEMBER 7B"/>
    <property type="match status" value="1"/>
</dbReference>
<comment type="caution">
    <text evidence="5">The sequence shown here is derived from an EMBL/GenBank/DDBJ whole genome shotgun (WGS) entry which is preliminary data.</text>
</comment>
<dbReference type="Gene3D" id="3.40.50.720">
    <property type="entry name" value="NAD(P)-binding Rossmann-like Domain"/>
    <property type="match status" value="1"/>
</dbReference>
<dbReference type="InterPro" id="IPR020904">
    <property type="entry name" value="Sc_DH/Rdtase_CS"/>
</dbReference>
<organism evidence="5 6">
    <name type="scientific">Agromyces ramosus</name>
    <dbReference type="NCBI Taxonomy" id="33879"/>
    <lineage>
        <taxon>Bacteria</taxon>
        <taxon>Bacillati</taxon>
        <taxon>Actinomycetota</taxon>
        <taxon>Actinomycetes</taxon>
        <taxon>Micrococcales</taxon>
        <taxon>Microbacteriaceae</taxon>
        <taxon>Agromyces</taxon>
    </lineage>
</organism>
<sequence>MKLTGTVALITGASSGIGRATAVHLAQQGAAVALVARRKDRIDELAAAIEDVGGTAYAIPTDITDRSQAEAAVAQAVERFGRLDILVNNAGYMILGTVADADLDQWDRMIAVNQQGLLYMTKAALPHLQNAAGEHPRHVADIVNVSSIAGRTSFPTMAAYNMTKFGVNGFSEALRQELAAGHLRVGVLEPGKVDTELDSHNSDDILADIEKNFGGFKMLDPEDIADGVAYMVTRPRHTAIGELWIMPTEQG</sequence>
<dbReference type="EMBL" id="JAUSYY010000001">
    <property type="protein sequence ID" value="MDQ0894843.1"/>
    <property type="molecule type" value="Genomic_DNA"/>
</dbReference>
<name>A0ABU0R9U5_9MICO</name>
<evidence type="ECO:0000256" key="3">
    <source>
        <dbReference type="RuleBase" id="RU000363"/>
    </source>
</evidence>
<evidence type="ECO:0000313" key="5">
    <source>
        <dbReference type="EMBL" id="MDQ0894843.1"/>
    </source>
</evidence>
<feature type="domain" description="Ketoreductase" evidence="4">
    <location>
        <begin position="6"/>
        <end position="192"/>
    </location>
</feature>
<evidence type="ECO:0000313" key="6">
    <source>
        <dbReference type="Proteomes" id="UP001239083"/>
    </source>
</evidence>
<protein>
    <submittedName>
        <fullName evidence="5">NADP-dependent 3-hydroxy acid dehydrogenase YdfG</fullName>
    </submittedName>
</protein>
<dbReference type="PROSITE" id="PS00061">
    <property type="entry name" value="ADH_SHORT"/>
    <property type="match status" value="1"/>
</dbReference>
<reference evidence="5 6" key="1">
    <citation type="submission" date="2023-07" db="EMBL/GenBank/DDBJ databases">
        <title>Comparative genomics of wheat-associated soil bacteria to identify genetic determinants of phenazine resistance.</title>
        <authorList>
            <person name="Mouncey N."/>
        </authorList>
    </citation>
    <scope>NUCLEOTIDE SEQUENCE [LARGE SCALE GENOMIC DNA]</scope>
    <source>
        <strain evidence="5 6">V3I3</strain>
    </source>
</reference>
<dbReference type="PRINTS" id="PR00081">
    <property type="entry name" value="GDHRDH"/>
</dbReference>
<dbReference type="SUPFAM" id="SSF51735">
    <property type="entry name" value="NAD(P)-binding Rossmann-fold domains"/>
    <property type="match status" value="1"/>
</dbReference>
<dbReference type="Proteomes" id="UP001239083">
    <property type="component" value="Unassembled WGS sequence"/>
</dbReference>
<keyword evidence="2" id="KW-0560">Oxidoreductase</keyword>
<dbReference type="SMART" id="SM00822">
    <property type="entry name" value="PKS_KR"/>
    <property type="match status" value="1"/>
</dbReference>
<dbReference type="InterPro" id="IPR002347">
    <property type="entry name" value="SDR_fam"/>
</dbReference>
<evidence type="ECO:0000256" key="1">
    <source>
        <dbReference type="ARBA" id="ARBA00006484"/>
    </source>
</evidence>
<evidence type="ECO:0000256" key="2">
    <source>
        <dbReference type="ARBA" id="ARBA00023002"/>
    </source>
</evidence>
<dbReference type="PANTHER" id="PTHR44196">
    <property type="entry name" value="DEHYDROGENASE/REDUCTASE SDR FAMILY MEMBER 7B"/>
    <property type="match status" value="1"/>
</dbReference>
<proteinExistence type="inferred from homology"/>
<dbReference type="PRINTS" id="PR00080">
    <property type="entry name" value="SDRFAMILY"/>
</dbReference>
<gene>
    <name evidence="5" type="ORF">QFZ26_002398</name>
</gene>
<evidence type="ECO:0000259" key="4">
    <source>
        <dbReference type="SMART" id="SM00822"/>
    </source>
</evidence>
<dbReference type="InterPro" id="IPR057326">
    <property type="entry name" value="KR_dom"/>
</dbReference>
<dbReference type="InterPro" id="IPR036291">
    <property type="entry name" value="NAD(P)-bd_dom_sf"/>
</dbReference>
<dbReference type="RefSeq" id="WP_307042413.1">
    <property type="nucleotide sequence ID" value="NZ_JAUSYY010000001.1"/>
</dbReference>
<dbReference type="Pfam" id="PF00106">
    <property type="entry name" value="adh_short"/>
    <property type="match status" value="1"/>
</dbReference>
<accession>A0ABU0R9U5</accession>
<comment type="similarity">
    <text evidence="1 3">Belongs to the short-chain dehydrogenases/reductases (SDR) family.</text>
</comment>
<keyword evidence="6" id="KW-1185">Reference proteome</keyword>